<accession>A0ABT0UD71</accession>
<evidence type="ECO:0000313" key="3">
    <source>
        <dbReference type="Proteomes" id="UP001202961"/>
    </source>
</evidence>
<reference evidence="2 3" key="1">
    <citation type="journal article" date="2022" name="Syst. Appl. Microbiol.">
        <title>Rhodopirellula aestuarii sp. nov., a novel member of the genus Rhodopirellula isolated from brackish sediments collected in the Tagus River estuary, Portugal.</title>
        <authorList>
            <person name="Vitorino I.R."/>
            <person name="Klimek D."/>
            <person name="Calusinska M."/>
            <person name="Lobo-da-Cunha A."/>
            <person name="Vasconcelos V."/>
            <person name="Lage O.M."/>
        </authorList>
    </citation>
    <scope>NUCLEOTIDE SEQUENCE [LARGE SCALE GENOMIC DNA]</scope>
    <source>
        <strain evidence="2 3">ICT_H3.1</strain>
    </source>
</reference>
<dbReference type="EMBL" id="JAMQBK010000096">
    <property type="protein sequence ID" value="MCM2374705.1"/>
    <property type="molecule type" value="Genomic_DNA"/>
</dbReference>
<organism evidence="2 3">
    <name type="scientific">Aporhodopirellula aestuarii</name>
    <dbReference type="NCBI Taxonomy" id="2950107"/>
    <lineage>
        <taxon>Bacteria</taxon>
        <taxon>Pseudomonadati</taxon>
        <taxon>Planctomycetota</taxon>
        <taxon>Planctomycetia</taxon>
        <taxon>Pirellulales</taxon>
        <taxon>Pirellulaceae</taxon>
        <taxon>Aporhodopirellula</taxon>
    </lineage>
</organism>
<dbReference type="SUPFAM" id="SSF52540">
    <property type="entry name" value="P-loop containing nucleoside triphosphate hydrolases"/>
    <property type="match status" value="1"/>
</dbReference>
<name>A0ABT0UD71_9BACT</name>
<sequence>MNASELATLWHIPTASSEVAKLSRAGVRELEPPRLLPSKQTNNSDMTELGRVRFRGERRRFGILTDDLRRHLFVCGRTGTGKSTLIRSMVGDAMRSGKSVCVIDPHGDLVDAILDDVPRHRTNDVILFSAADRDCPVAFNPLYCESVEQRPLIADSIVVSLKKLYGDSWGPRLEQILRNSVLALLEQDDATLLSVQRLLTSKAWRKSCVSRISDPVIRGFWVDIFGTWNDRFREEAVSPVLNKLDAFLASPIARAITCQPKSTIRIRSILDNPKSIFLCNLSKGLIGEQTSNVLGGFLVAAIQTAALSRADVPEDQRTDVQVYIDEFHSFVSAGNSSFATILSESRKYRVSFAALATQFLEQIDEETLSAVLGNCGSTVAFRSGIRDAETLAMHLGGCVTPDDIVNLPNFTAYAKLLMRGEPSRSPFLMNTIRTKSTPAGRRQIVERVSRQKYGVARPHSLGESHPLRLSSA</sequence>
<dbReference type="Proteomes" id="UP001202961">
    <property type="component" value="Unassembled WGS sequence"/>
</dbReference>
<evidence type="ECO:0000313" key="2">
    <source>
        <dbReference type="EMBL" id="MCM2374705.1"/>
    </source>
</evidence>
<dbReference type="PANTHER" id="PTHR30121">
    <property type="entry name" value="UNCHARACTERIZED PROTEIN YJGR-RELATED"/>
    <property type="match status" value="1"/>
</dbReference>
<dbReference type="InterPro" id="IPR002789">
    <property type="entry name" value="HerA_central"/>
</dbReference>
<gene>
    <name evidence="2" type="ORF">NB063_29125</name>
</gene>
<keyword evidence="3" id="KW-1185">Reference proteome</keyword>
<dbReference type="Gene3D" id="3.40.50.300">
    <property type="entry name" value="P-loop containing nucleotide triphosphate hydrolases"/>
    <property type="match status" value="2"/>
</dbReference>
<dbReference type="RefSeq" id="WP_250932748.1">
    <property type="nucleotide sequence ID" value="NZ_JAMQBK010000096.1"/>
</dbReference>
<dbReference type="GO" id="GO:0003677">
    <property type="term" value="F:DNA binding"/>
    <property type="evidence" value="ECO:0007669"/>
    <property type="project" value="UniProtKB-KW"/>
</dbReference>
<comment type="caution">
    <text evidence="2">The sequence shown here is derived from an EMBL/GenBank/DDBJ whole genome shotgun (WGS) entry which is preliminary data.</text>
</comment>
<dbReference type="PANTHER" id="PTHR30121:SF11">
    <property type="entry name" value="AAA+ ATPASE DOMAIN-CONTAINING PROTEIN"/>
    <property type="match status" value="1"/>
</dbReference>
<feature type="domain" description="Helicase HerA central" evidence="1">
    <location>
        <begin position="65"/>
        <end position="141"/>
    </location>
</feature>
<dbReference type="InterPro" id="IPR051162">
    <property type="entry name" value="T4SS_component"/>
</dbReference>
<protein>
    <submittedName>
        <fullName evidence="2">Type IV secretion system DNA-binding domain-containing protein</fullName>
    </submittedName>
</protein>
<dbReference type="InterPro" id="IPR027417">
    <property type="entry name" value="P-loop_NTPase"/>
</dbReference>
<proteinExistence type="predicted"/>
<dbReference type="CDD" id="cd01127">
    <property type="entry name" value="TrwB_TraG_TraD_VirD4"/>
    <property type="match status" value="1"/>
</dbReference>
<evidence type="ECO:0000259" key="1">
    <source>
        <dbReference type="Pfam" id="PF01935"/>
    </source>
</evidence>
<keyword evidence="2" id="KW-0238">DNA-binding</keyword>
<dbReference type="Pfam" id="PF01935">
    <property type="entry name" value="DUF87"/>
    <property type="match status" value="1"/>
</dbReference>